<comment type="caution">
    <text evidence="2">The sequence shown here is derived from an EMBL/GenBank/DDBJ whole genome shotgun (WGS) entry which is preliminary data.</text>
</comment>
<organism evidence="2 3">
    <name type="scientific">Photobacterium sp. (strain ATCC 43367)</name>
    <dbReference type="NCBI Taxonomy" id="379097"/>
    <lineage>
        <taxon>Bacteria</taxon>
        <taxon>Pseudomonadati</taxon>
        <taxon>Pseudomonadota</taxon>
        <taxon>Gammaproteobacteria</taxon>
        <taxon>Vibrionales</taxon>
        <taxon>Vibrionaceae</taxon>
        <taxon>Vibrio</taxon>
        <taxon>Vibrio oreintalis group</taxon>
    </lineage>
</organism>
<dbReference type="STRING" id="379097.SE23_10140"/>
<keyword evidence="1" id="KW-0472">Membrane</keyword>
<dbReference type="Proteomes" id="UP000030451">
    <property type="component" value="Unassembled WGS sequence"/>
</dbReference>
<dbReference type="AlphaFoldDB" id="A0A0A5JJ57"/>
<sequence length="144" mass="15443">MSHSKFQSGSLYIVVVFVLVVMGFLATSLSRIEWSNNDAHTKDVIGLQAAFSAHSANEMVLREIYPPRDNIADEFDVAAACSSVNGTTRTIPAVINCADAQVTCGARGGVLADGSQMFVLSSEVTCGSGVNQMRRSQEVWLRGQ</sequence>
<feature type="transmembrane region" description="Helical" evidence="1">
    <location>
        <begin position="12"/>
        <end position="32"/>
    </location>
</feature>
<dbReference type="EMBL" id="JRWP01000035">
    <property type="protein sequence ID" value="KGY07973.1"/>
    <property type="molecule type" value="Genomic_DNA"/>
</dbReference>
<proteinExistence type="predicted"/>
<reference evidence="2 3" key="1">
    <citation type="submission" date="2014-10" db="EMBL/GenBank/DDBJ databases">
        <title>Genome sequencing of Vibrio sinaloensis T08.</title>
        <authorList>
            <person name="Chan K.-G."/>
            <person name="Mohamad N.I."/>
        </authorList>
    </citation>
    <scope>NUCLEOTIDE SEQUENCE [LARGE SCALE GENOMIC DNA]</scope>
    <source>
        <strain evidence="2 3">T08</strain>
    </source>
</reference>
<evidence type="ECO:0000313" key="3">
    <source>
        <dbReference type="Proteomes" id="UP000030451"/>
    </source>
</evidence>
<evidence type="ECO:0000313" key="2">
    <source>
        <dbReference type="EMBL" id="KGY07973.1"/>
    </source>
</evidence>
<protein>
    <submittedName>
        <fullName evidence="2">MSHA biogenesis protein MshP</fullName>
    </submittedName>
</protein>
<accession>A0A0A5JJ57</accession>
<gene>
    <name evidence="2" type="ORF">NM06_14355</name>
</gene>
<dbReference type="OrthoDB" id="6401889at2"/>
<keyword evidence="1" id="KW-1133">Transmembrane helix</keyword>
<keyword evidence="1" id="KW-0812">Transmembrane</keyword>
<dbReference type="RefSeq" id="WP_038191653.1">
    <property type="nucleotide sequence ID" value="NZ_JRWP01000035.1"/>
</dbReference>
<evidence type="ECO:0000256" key="1">
    <source>
        <dbReference type="SAM" id="Phobius"/>
    </source>
</evidence>
<name>A0A0A5JJ57_PHOS4</name>